<dbReference type="EMBL" id="SMAB01000007">
    <property type="protein sequence ID" value="TCS83055.1"/>
    <property type="molecule type" value="Genomic_DNA"/>
</dbReference>
<accession>A0A4R3KHU9</accession>
<dbReference type="Proteomes" id="UP000295788">
    <property type="component" value="Unassembled WGS sequence"/>
</dbReference>
<reference evidence="1 2" key="1">
    <citation type="submission" date="2019-03" db="EMBL/GenBank/DDBJ databases">
        <title>Genomic Encyclopedia of Type Strains, Phase IV (KMG-IV): sequencing the most valuable type-strain genomes for metagenomic binning, comparative biology and taxonomic classification.</title>
        <authorList>
            <person name="Goeker M."/>
        </authorList>
    </citation>
    <scope>NUCLEOTIDE SEQUENCE [LARGE SCALE GENOMIC DNA]</scope>
    <source>
        <strain evidence="1 2">DSM 23802</strain>
    </source>
</reference>
<comment type="caution">
    <text evidence="1">The sequence shown here is derived from an EMBL/GenBank/DDBJ whole genome shotgun (WGS) entry which is preliminary data.</text>
</comment>
<evidence type="ECO:0000313" key="2">
    <source>
        <dbReference type="Proteomes" id="UP000295788"/>
    </source>
</evidence>
<organism evidence="1 2">
    <name type="scientific">Tepidibacillus fermentans</name>
    <dbReference type="NCBI Taxonomy" id="1281767"/>
    <lineage>
        <taxon>Bacteria</taxon>
        <taxon>Bacillati</taxon>
        <taxon>Bacillota</taxon>
        <taxon>Bacilli</taxon>
        <taxon>Bacillales</taxon>
        <taxon>Bacillaceae</taxon>
        <taxon>Tepidibacillus</taxon>
    </lineage>
</organism>
<evidence type="ECO:0000313" key="1">
    <source>
        <dbReference type="EMBL" id="TCS83055.1"/>
    </source>
</evidence>
<sequence>MKKRIVSELKKIEEKEQGGVYVSRDKKVIVMENNTNDSARTICN</sequence>
<dbReference type="AlphaFoldDB" id="A0A4R3KHU9"/>
<protein>
    <submittedName>
        <fullName evidence="1">Uncharacterized protein</fullName>
    </submittedName>
</protein>
<dbReference type="RefSeq" id="WP_279388093.1">
    <property type="nucleotide sequence ID" value="NZ_SMAB01000007.1"/>
</dbReference>
<name>A0A4R3KHU9_9BACI</name>
<gene>
    <name evidence="1" type="ORF">EDD72_107139</name>
</gene>
<proteinExistence type="predicted"/>
<keyword evidence="2" id="KW-1185">Reference proteome</keyword>